<reference evidence="4" key="2">
    <citation type="journal article" date="2016" name="Genome Announc.">
        <title>Genome sequence of Ustilaginoidea virens IPU010, a rice pathogenic fungus causing false smut.</title>
        <authorList>
            <person name="Kumagai T."/>
            <person name="Ishii T."/>
            <person name="Terai G."/>
            <person name="Umemura M."/>
            <person name="Machida M."/>
            <person name="Asai K."/>
        </authorList>
    </citation>
    <scope>NUCLEOTIDE SEQUENCE [LARGE SCALE GENOMIC DNA]</scope>
    <source>
        <strain evidence="4">IPU010</strain>
    </source>
</reference>
<evidence type="ECO:0000313" key="1">
    <source>
        <dbReference type="EMBL" id="GAO19476.1"/>
    </source>
</evidence>
<dbReference type="OrthoDB" id="4932172at2759"/>
<reference evidence="2" key="3">
    <citation type="submission" date="2020-03" db="EMBL/GenBank/DDBJ databases">
        <title>A mixture of massive structural variations and highly conserved coding sequences in Ustilaginoidea virens genome.</title>
        <authorList>
            <person name="Zhang K."/>
            <person name="Zhao Z."/>
            <person name="Zhang Z."/>
            <person name="Li Y."/>
            <person name="Hsiang T."/>
            <person name="Sun W."/>
        </authorList>
    </citation>
    <scope>NUCLEOTIDE SEQUENCE</scope>
    <source>
        <strain evidence="2">UV-8b</strain>
    </source>
</reference>
<organism evidence="1 4">
    <name type="scientific">Ustilaginoidea virens</name>
    <name type="common">Rice false smut fungus</name>
    <name type="synonym">Villosiclava virens</name>
    <dbReference type="NCBI Taxonomy" id="1159556"/>
    <lineage>
        <taxon>Eukaryota</taxon>
        <taxon>Fungi</taxon>
        <taxon>Dikarya</taxon>
        <taxon>Ascomycota</taxon>
        <taxon>Pezizomycotina</taxon>
        <taxon>Sordariomycetes</taxon>
        <taxon>Hypocreomycetidae</taxon>
        <taxon>Hypocreales</taxon>
        <taxon>Clavicipitaceae</taxon>
        <taxon>Ustilaginoidea</taxon>
    </lineage>
</organism>
<dbReference type="EMBL" id="CP072753">
    <property type="protein sequence ID" value="QUC16187.1"/>
    <property type="molecule type" value="Genomic_DNA"/>
</dbReference>
<dbReference type="AlphaFoldDB" id="A0A063BN21"/>
<name>A0A063BN21_USTVR</name>
<dbReference type="KEGG" id="uvi:66061206"/>
<dbReference type="Proteomes" id="UP000027002">
    <property type="component" value="Chromosome 1"/>
</dbReference>
<dbReference type="RefSeq" id="XP_042993860.1">
    <property type="nucleotide sequence ID" value="XM_043137926.1"/>
</dbReference>
<evidence type="ECO:0000313" key="2">
    <source>
        <dbReference type="EMBL" id="QUC16187.1"/>
    </source>
</evidence>
<keyword evidence="3" id="KW-1185">Reference proteome</keyword>
<dbReference type="Proteomes" id="UP000054053">
    <property type="component" value="Unassembled WGS sequence"/>
</dbReference>
<dbReference type="HOGENOM" id="CLU_1090213_0_0_1"/>
<reference evidence="1" key="1">
    <citation type="journal article" date="2016" name="Genome Announc.">
        <title>Genome Sequence of Ustilaginoidea virens IPU010, a Rice Pathogenic Fungus Causing False Smut.</title>
        <authorList>
            <person name="Kumagai T."/>
            <person name="Ishii T."/>
            <person name="Terai G."/>
            <person name="Umemura M."/>
            <person name="Machida M."/>
            <person name="Asai K."/>
        </authorList>
    </citation>
    <scope>NUCLEOTIDE SEQUENCE [LARGE SCALE GENOMIC DNA]</scope>
    <source>
        <strain evidence="1">IPU010</strain>
    </source>
</reference>
<protein>
    <submittedName>
        <fullName evidence="1">Uncharacterized protein</fullName>
    </submittedName>
</protein>
<accession>A0A063BN21</accession>
<proteinExistence type="predicted"/>
<evidence type="ECO:0000313" key="4">
    <source>
        <dbReference type="Proteomes" id="UP000054053"/>
    </source>
</evidence>
<sequence>MKLAEMCYGIKKIWSPTAAALRDAFERLHGEDVDEYYDSYARGALIAYDSYEPPTLEIVHSSDIRVYYSNMGVCKCHNDINIERVSRDWLYNFMGYNEDELCYVFAGQRRLFDEFLKRTASLIQEGKVEMAYVRPRALQVPLEGLNPGLDYEQFASHIKTLDCILFLVPSLRDPLKLDALASTGQAAADLAVVAEVTDTGRYALRRRKSTVKYN</sequence>
<dbReference type="EMBL" id="BBTG02000011">
    <property type="protein sequence ID" value="GAO19476.1"/>
    <property type="molecule type" value="Genomic_DNA"/>
</dbReference>
<evidence type="ECO:0000313" key="3">
    <source>
        <dbReference type="Proteomes" id="UP000027002"/>
    </source>
</evidence>
<dbReference type="GeneID" id="66061206"/>
<gene>
    <name evidence="2" type="ORF">UV8b_00428</name>
    <name evidence="1" type="ORF">UVI_02027320</name>
</gene>